<dbReference type="Gene3D" id="2.40.30.170">
    <property type="match status" value="1"/>
</dbReference>
<dbReference type="PANTHER" id="PTHR30386:SF17">
    <property type="entry name" value="ALKALINE PROTEASE SECRETION PROTEIN APRE"/>
    <property type="match status" value="1"/>
</dbReference>
<feature type="domain" description="AprE-like long alpha-helical hairpin" evidence="11">
    <location>
        <begin position="101"/>
        <end position="288"/>
    </location>
</feature>
<comment type="similarity">
    <text evidence="2 9">Belongs to the membrane fusion protein (MFP) (TC 8.A.1) family.</text>
</comment>
<keyword evidence="5 9" id="KW-0997">Cell inner membrane</keyword>
<protein>
    <recommendedName>
        <fullName evidence="9">Membrane fusion protein (MFP) family protein</fullName>
    </recommendedName>
</protein>
<dbReference type="RefSeq" id="WP_263845797.1">
    <property type="nucleotide sequence ID" value="NZ_JALIEB010000017.1"/>
</dbReference>
<evidence type="ECO:0000313" key="13">
    <source>
        <dbReference type="EMBL" id="MCV3273585.1"/>
    </source>
</evidence>
<keyword evidence="8 9" id="KW-0472">Membrane</keyword>
<sequence>MAELIHYPANGDWHADVPRSVYKQVIFGFALMVLTFGGFSLWAFRAPLAAAVISQGSFVATGQNKIVQHLEGGIIRDIVIREGDRVSQGQLLIRLDQTAAAAKERELYLRQMRLEATEARLLAQHERLPLPVFPEALSSKTNDFEIASIIDGQMLAFNMAESALDDDLSLLQRNYDALEVRRVGYAVQLDAHKRQLELLSDELEIKTDLLEDGLIRRSEMTALKRVLIEAEGQIGRLEAEVDEIEQIKFKYEEQINQTDARYRQEALDNLQIVQAELDGIREQVRAAMNVRERADVLAPVSGVVVRLYYHTSGGVIESGRPILEILPEDEPLIVETQIPRADIDSVSTGQNATVRLVALNQRTTPVLNGQVEYVSADAVTNKSTASAEEVYVARITLSPEELRRVANFTPTPGMPAEVMIQTEERTFAQYLAKPVTDSMSRAFREQ</sequence>
<feature type="coiled-coil region" evidence="10">
    <location>
        <begin position="189"/>
        <end position="283"/>
    </location>
</feature>
<feature type="domain" description="AprE-like beta-barrel" evidence="12">
    <location>
        <begin position="332"/>
        <end position="423"/>
    </location>
</feature>
<keyword evidence="3 9" id="KW-0813">Transport</keyword>
<proteinExistence type="inferred from homology"/>
<dbReference type="PRINTS" id="PR01490">
    <property type="entry name" value="RTXTOXIND"/>
</dbReference>
<dbReference type="Pfam" id="PF25994">
    <property type="entry name" value="HH_AprE"/>
    <property type="match status" value="1"/>
</dbReference>
<evidence type="ECO:0000313" key="14">
    <source>
        <dbReference type="Proteomes" id="UP001208690"/>
    </source>
</evidence>
<keyword evidence="7 9" id="KW-1133">Transmembrane helix</keyword>
<name>A0ABT3BJ33_9RHOB</name>
<evidence type="ECO:0000256" key="2">
    <source>
        <dbReference type="ARBA" id="ARBA00009477"/>
    </source>
</evidence>
<evidence type="ECO:0000256" key="10">
    <source>
        <dbReference type="SAM" id="Coils"/>
    </source>
</evidence>
<dbReference type="EMBL" id="JALIEB010000017">
    <property type="protein sequence ID" value="MCV3273585.1"/>
    <property type="molecule type" value="Genomic_DNA"/>
</dbReference>
<evidence type="ECO:0000256" key="4">
    <source>
        <dbReference type="ARBA" id="ARBA00022475"/>
    </source>
</evidence>
<evidence type="ECO:0000259" key="11">
    <source>
        <dbReference type="Pfam" id="PF25994"/>
    </source>
</evidence>
<evidence type="ECO:0000259" key="12">
    <source>
        <dbReference type="Pfam" id="PF26002"/>
    </source>
</evidence>
<organism evidence="13 14">
    <name type="scientific">Roseobacter sinensis</name>
    <dbReference type="NCBI Taxonomy" id="2931391"/>
    <lineage>
        <taxon>Bacteria</taxon>
        <taxon>Pseudomonadati</taxon>
        <taxon>Pseudomonadota</taxon>
        <taxon>Alphaproteobacteria</taxon>
        <taxon>Rhodobacterales</taxon>
        <taxon>Roseobacteraceae</taxon>
        <taxon>Roseobacter</taxon>
    </lineage>
</organism>
<keyword evidence="10" id="KW-0175">Coiled coil</keyword>
<dbReference type="Proteomes" id="UP001208690">
    <property type="component" value="Unassembled WGS sequence"/>
</dbReference>
<dbReference type="PANTHER" id="PTHR30386">
    <property type="entry name" value="MEMBRANE FUSION SUBUNIT OF EMRAB-TOLC MULTIDRUG EFFLUX PUMP"/>
    <property type="match status" value="1"/>
</dbReference>
<keyword evidence="4 9" id="KW-1003">Cell membrane</keyword>
<reference evidence="13 14" key="1">
    <citation type="submission" date="2022-04" db="EMBL/GenBank/DDBJ databases">
        <title>Roseobacter sp. WL0113 is a bacterium isolated from neritic sediment.</title>
        <authorList>
            <person name="Wang L."/>
            <person name="He W."/>
            <person name="Zhang D.-F."/>
        </authorList>
    </citation>
    <scope>NUCLEOTIDE SEQUENCE [LARGE SCALE GENOMIC DNA]</scope>
    <source>
        <strain evidence="13 14">WL0113</strain>
    </source>
</reference>
<evidence type="ECO:0000256" key="5">
    <source>
        <dbReference type="ARBA" id="ARBA00022519"/>
    </source>
</evidence>
<dbReference type="InterPro" id="IPR058982">
    <property type="entry name" value="Beta-barrel_AprE"/>
</dbReference>
<evidence type="ECO:0000256" key="9">
    <source>
        <dbReference type="RuleBase" id="RU365093"/>
    </source>
</evidence>
<evidence type="ECO:0000256" key="8">
    <source>
        <dbReference type="ARBA" id="ARBA00023136"/>
    </source>
</evidence>
<dbReference type="InterPro" id="IPR050739">
    <property type="entry name" value="MFP"/>
</dbReference>
<feature type="transmembrane region" description="Helical" evidence="9">
    <location>
        <begin position="25"/>
        <end position="44"/>
    </location>
</feature>
<evidence type="ECO:0000256" key="1">
    <source>
        <dbReference type="ARBA" id="ARBA00004377"/>
    </source>
</evidence>
<dbReference type="InterPro" id="IPR010129">
    <property type="entry name" value="T1SS_HlyD"/>
</dbReference>
<keyword evidence="14" id="KW-1185">Reference proteome</keyword>
<comment type="subcellular location">
    <subcellularLocation>
        <location evidence="1 9">Cell inner membrane</location>
        <topology evidence="1 9">Single-pass membrane protein</topology>
    </subcellularLocation>
</comment>
<dbReference type="Gene3D" id="2.40.50.100">
    <property type="match status" value="1"/>
</dbReference>
<accession>A0ABT3BJ33</accession>
<dbReference type="InterPro" id="IPR058781">
    <property type="entry name" value="HH_AprE-like"/>
</dbReference>
<evidence type="ECO:0000256" key="7">
    <source>
        <dbReference type="ARBA" id="ARBA00022989"/>
    </source>
</evidence>
<comment type="caution">
    <text evidence="13">The sequence shown here is derived from an EMBL/GenBank/DDBJ whole genome shotgun (WGS) entry which is preliminary data.</text>
</comment>
<dbReference type="Pfam" id="PF26002">
    <property type="entry name" value="Beta-barrel_AprE"/>
    <property type="match status" value="1"/>
</dbReference>
<gene>
    <name evidence="13" type="ORF">MUB52_19305</name>
</gene>
<dbReference type="NCBIfam" id="TIGR01843">
    <property type="entry name" value="type_I_hlyD"/>
    <property type="match status" value="1"/>
</dbReference>
<evidence type="ECO:0000256" key="6">
    <source>
        <dbReference type="ARBA" id="ARBA00022692"/>
    </source>
</evidence>
<evidence type="ECO:0000256" key="3">
    <source>
        <dbReference type="ARBA" id="ARBA00022448"/>
    </source>
</evidence>
<keyword evidence="6 9" id="KW-0812">Transmembrane</keyword>